<keyword evidence="1" id="KW-0472">Membrane</keyword>
<dbReference type="RefSeq" id="WP_016867063.1">
    <property type="nucleotide sequence ID" value="NZ_CAWNVR010000659.1"/>
</dbReference>
<protein>
    <recommendedName>
        <fullName evidence="4">Cyanovirin-N domain-containing protein</fullName>
    </recommendedName>
</protein>
<reference evidence="2 3" key="1">
    <citation type="submission" date="2017-08" db="EMBL/GenBank/DDBJ databases">
        <title>Genomes of Fischerella (Mastigocladus) sp. strains.</title>
        <authorList>
            <person name="Miller S.R."/>
        </authorList>
    </citation>
    <scope>NUCLEOTIDE SEQUENCE [LARGE SCALE GENOMIC DNA]</scope>
    <source>
        <strain evidence="2 3">CCMEE 5323</strain>
    </source>
</reference>
<evidence type="ECO:0000313" key="2">
    <source>
        <dbReference type="EMBL" id="PLZ85257.1"/>
    </source>
</evidence>
<evidence type="ECO:0000313" key="3">
    <source>
        <dbReference type="Proteomes" id="UP000235036"/>
    </source>
</evidence>
<keyword evidence="3" id="KW-1185">Reference proteome</keyword>
<sequence length="131" mass="14356">MKLACQFIAYLSSALTLLISNLLFYLPAKAAITCSPGTIQNYQNGSLASCILENDMQIQLYNSKAGTLNISCKAKNYILFHSDGNFKSCLINQNITITKDNSVEVCPVESTLEVEILKDGNLSMSCQKLGY</sequence>
<name>A0A2N6JXN9_FISMU</name>
<keyword evidence="1" id="KW-0812">Transmembrane</keyword>
<dbReference type="Proteomes" id="UP000235036">
    <property type="component" value="Unassembled WGS sequence"/>
</dbReference>
<dbReference type="AlphaFoldDB" id="A0A2N6JXN9"/>
<proteinExistence type="predicted"/>
<gene>
    <name evidence="2" type="ORF">CEN44_22730</name>
</gene>
<feature type="transmembrane region" description="Helical" evidence="1">
    <location>
        <begin position="7"/>
        <end position="26"/>
    </location>
</feature>
<organism evidence="2 3">
    <name type="scientific">Fischerella muscicola CCMEE 5323</name>
    <dbReference type="NCBI Taxonomy" id="2019572"/>
    <lineage>
        <taxon>Bacteria</taxon>
        <taxon>Bacillati</taxon>
        <taxon>Cyanobacteriota</taxon>
        <taxon>Cyanophyceae</taxon>
        <taxon>Nostocales</taxon>
        <taxon>Hapalosiphonaceae</taxon>
        <taxon>Fischerella</taxon>
    </lineage>
</organism>
<evidence type="ECO:0008006" key="4">
    <source>
        <dbReference type="Google" id="ProtNLM"/>
    </source>
</evidence>
<keyword evidence="1" id="KW-1133">Transmembrane helix</keyword>
<dbReference type="EMBL" id="NRQW01000531">
    <property type="protein sequence ID" value="PLZ85257.1"/>
    <property type="molecule type" value="Genomic_DNA"/>
</dbReference>
<evidence type="ECO:0000256" key="1">
    <source>
        <dbReference type="SAM" id="Phobius"/>
    </source>
</evidence>
<accession>A0A2N6JXN9</accession>
<comment type="caution">
    <text evidence="2">The sequence shown here is derived from an EMBL/GenBank/DDBJ whole genome shotgun (WGS) entry which is preliminary data.</text>
</comment>